<dbReference type="OrthoDB" id="9866390at2"/>
<dbReference type="EMBL" id="NFJD01000003">
    <property type="protein sequence ID" value="OUO56622.1"/>
    <property type="molecule type" value="Genomic_DNA"/>
</dbReference>
<dbReference type="AlphaFoldDB" id="A0A1Y4DDB0"/>
<proteinExistence type="predicted"/>
<gene>
    <name evidence="2" type="ORF">B5F75_05370</name>
</gene>
<reference evidence="3" key="1">
    <citation type="submission" date="2017-04" db="EMBL/GenBank/DDBJ databases">
        <title>Function of individual gut microbiota members based on whole genome sequencing of pure cultures obtained from chicken caecum.</title>
        <authorList>
            <person name="Medvecky M."/>
            <person name="Cejkova D."/>
            <person name="Polansky O."/>
            <person name="Karasova D."/>
            <person name="Kubasova T."/>
            <person name="Cizek A."/>
            <person name="Rychlik I."/>
        </authorList>
    </citation>
    <scope>NUCLEOTIDE SEQUENCE [LARGE SCALE GENOMIC DNA]</scope>
    <source>
        <strain evidence="3">An273</strain>
    </source>
</reference>
<feature type="region of interest" description="Disordered" evidence="1">
    <location>
        <begin position="29"/>
        <end position="49"/>
    </location>
</feature>
<feature type="region of interest" description="Disordered" evidence="1">
    <location>
        <begin position="515"/>
        <end position="537"/>
    </location>
</feature>
<accession>A0A1Y4DDB0</accession>
<dbReference type="Gene3D" id="1.20.5.1000">
    <property type="entry name" value="arf6 gtpase in complex with a specific effector, jip4"/>
    <property type="match status" value="1"/>
</dbReference>
<comment type="caution">
    <text evidence="2">The sequence shown here is derived from an EMBL/GenBank/DDBJ whole genome shotgun (WGS) entry which is preliminary data.</text>
</comment>
<protein>
    <submittedName>
        <fullName evidence="2">Uncharacterized protein</fullName>
    </submittedName>
</protein>
<organism evidence="2 3">
    <name type="scientific">Candidatus Avelusimicrobium gallicola</name>
    <dbReference type="NCBI Taxonomy" id="2562704"/>
    <lineage>
        <taxon>Bacteria</taxon>
        <taxon>Pseudomonadati</taxon>
        <taxon>Elusimicrobiota</taxon>
        <taxon>Elusimicrobia</taxon>
        <taxon>Elusimicrobiales</taxon>
        <taxon>Elusimicrobiaceae</taxon>
        <taxon>Candidatus Avelusimicrobium</taxon>
    </lineage>
</organism>
<evidence type="ECO:0000256" key="1">
    <source>
        <dbReference type="SAM" id="MobiDB-lite"/>
    </source>
</evidence>
<dbReference type="Proteomes" id="UP000196368">
    <property type="component" value="Unassembled WGS sequence"/>
</dbReference>
<name>A0A1Y4DDB0_9BACT</name>
<keyword evidence="3" id="KW-1185">Reference proteome</keyword>
<evidence type="ECO:0000313" key="3">
    <source>
        <dbReference type="Proteomes" id="UP000196368"/>
    </source>
</evidence>
<feature type="compositionally biased region" description="Basic and acidic residues" evidence="1">
    <location>
        <begin position="527"/>
        <end position="537"/>
    </location>
</feature>
<sequence>MALDNNQYDGHGDIAQFLEKFKEQTFAAASSADKGYSPREGSVPAKPAQYERSFEKLEKKIVELEERFEASATQNQLILSELARTREAMERQKDKDAFLEHLSRTIANLKASVENLSRAQQERFAYREPDVQRSFDPVPPAFQAGDESHTAIYHYQANAPHTGRTHAEREEKERIITSLRQKASQLKAVNSALDREIKKAQQEKMEALKKSAEQAKEILSLRDQLTAAEERFKSFDFEGRIISIKQEYQQKVSSLENQLQAMSDTCMKQVEEIESLKAENVKLHKAAAEKEEALARLEAKEKELVALKNEMAQLADNNSKRAQKQLAVFSERLRALEGQRDGLAAELEQAQASLDAVRQEKDLLEKNFKELVEKINNNDAVIEQLKHKIEVLGQQNEELTHHNETLSEHNAALQSANETLSREKAEMTAHTEHLAREKESLSARAQQLEQESAQMAERSEHLTREKEQLASRVEFLAREKDTLDIRTRQLDSEKENLSKNVETLHLEKEALEREKSALSLQSTRLQKRTEELEGEKKELAKENQQLRNQSAALLAARLVQEKERAAKEETLRKAAAARPAAPKPSVANAQPAAPQAPVQTAAPAAPALEKTPQTAVPLSEKPVEMNQAVKSKVMTEADLPEIKVADPVPQPEPLFDGEDFLEKTDSFIGRMKWSIFREDK</sequence>
<feature type="compositionally biased region" description="Low complexity" evidence="1">
    <location>
        <begin position="573"/>
        <end position="607"/>
    </location>
</feature>
<dbReference type="RefSeq" id="WP_087288720.1">
    <property type="nucleotide sequence ID" value="NZ_NFJD01000003.1"/>
</dbReference>
<evidence type="ECO:0000313" key="2">
    <source>
        <dbReference type="EMBL" id="OUO56622.1"/>
    </source>
</evidence>
<feature type="region of interest" description="Disordered" evidence="1">
    <location>
        <begin position="565"/>
        <end position="623"/>
    </location>
</feature>